<evidence type="ECO:0000256" key="1">
    <source>
        <dbReference type="ARBA" id="ARBA00000085"/>
    </source>
</evidence>
<evidence type="ECO:0000256" key="6">
    <source>
        <dbReference type="ARBA" id="ARBA00023012"/>
    </source>
</evidence>
<dbReference type="InterPro" id="IPR003661">
    <property type="entry name" value="HisK_dim/P_dom"/>
</dbReference>
<proteinExistence type="predicted"/>
<dbReference type="AlphaFoldDB" id="A0A1T5P951"/>
<keyword evidence="7" id="KW-0812">Transmembrane</keyword>
<evidence type="ECO:0000256" key="2">
    <source>
        <dbReference type="ARBA" id="ARBA00012438"/>
    </source>
</evidence>
<dbReference type="GO" id="GO:0004721">
    <property type="term" value="F:phosphoprotein phosphatase activity"/>
    <property type="evidence" value="ECO:0007669"/>
    <property type="project" value="TreeGrafter"/>
</dbReference>
<dbReference type="InterPro" id="IPR036097">
    <property type="entry name" value="HisK_dim/P_sf"/>
</dbReference>
<feature type="transmembrane region" description="Helical" evidence="7">
    <location>
        <begin position="117"/>
        <end position="132"/>
    </location>
</feature>
<dbReference type="SUPFAM" id="SSF55874">
    <property type="entry name" value="ATPase domain of HSP90 chaperone/DNA topoisomerase II/histidine kinase"/>
    <property type="match status" value="1"/>
</dbReference>
<gene>
    <name evidence="9" type="ORF">SAMN05660461_5085</name>
</gene>
<dbReference type="EMBL" id="FUZZ01000004">
    <property type="protein sequence ID" value="SKD09202.1"/>
    <property type="molecule type" value="Genomic_DNA"/>
</dbReference>
<dbReference type="PANTHER" id="PTHR45453">
    <property type="entry name" value="PHOSPHATE REGULON SENSOR PROTEIN PHOR"/>
    <property type="match status" value="1"/>
</dbReference>
<name>A0A1T5P951_9BACT</name>
<feature type="transmembrane region" description="Helical" evidence="7">
    <location>
        <begin position="139"/>
        <end position="157"/>
    </location>
</feature>
<dbReference type="GO" id="GO:0016036">
    <property type="term" value="P:cellular response to phosphate starvation"/>
    <property type="evidence" value="ECO:0007669"/>
    <property type="project" value="TreeGrafter"/>
</dbReference>
<evidence type="ECO:0000259" key="8">
    <source>
        <dbReference type="PROSITE" id="PS50109"/>
    </source>
</evidence>
<dbReference type="PROSITE" id="PS50109">
    <property type="entry name" value="HIS_KIN"/>
    <property type="match status" value="1"/>
</dbReference>
<dbReference type="Gene3D" id="3.30.565.10">
    <property type="entry name" value="Histidine kinase-like ATPase, C-terminal domain"/>
    <property type="match status" value="1"/>
</dbReference>
<dbReference type="EC" id="2.7.13.3" evidence="2"/>
<keyword evidence="6" id="KW-0902">Two-component regulatory system</keyword>
<dbReference type="Proteomes" id="UP000190166">
    <property type="component" value="Unassembled WGS sequence"/>
</dbReference>
<evidence type="ECO:0000256" key="7">
    <source>
        <dbReference type="SAM" id="Phobius"/>
    </source>
</evidence>
<sequence>MLQGVKQFLYRSAEYHWNNIVNVGVHPAMPYIESRRTKLLNLLSLPCIPFMFFYCILNTIQGRYILAALNAITTTTSVLVLIFHKKRMYLSARIVLICISILIYTFTGVYFHNGAEYFLLNILFIVILIYDNKWVVGSLSVLVIAAFMLIVFMPRSWYLAPPVPVERVWFNVAVALAFVVVALSFFKYIQSDYQREIEQQRQTLVSMNKDKEKLFSIVAHDIRSPLATLESLLDMFRKGQYPRDDMEEAADVLYKKVAQLGVTLDNVLRWSTRSMKGIQTRPRHFLLAPVVTEVLHFFELIIQQKQITVELQIPVSTALYADRDQVSVILRNLFSNALKFSYTGGQIEVKAQITDEVVITITDHGVGMSPQQLSTLFTSHQHPGYGTDGERGTGLGLLLCREFAEQNGGVIKVTSLRESGTSFTLLFVKGDFSPEDEAAFN</sequence>
<dbReference type="PRINTS" id="PR00344">
    <property type="entry name" value="BCTRLSENSOR"/>
</dbReference>
<keyword evidence="10" id="KW-1185">Reference proteome</keyword>
<dbReference type="Pfam" id="PF02518">
    <property type="entry name" value="HATPase_c"/>
    <property type="match status" value="1"/>
</dbReference>
<dbReference type="InterPro" id="IPR004358">
    <property type="entry name" value="Sig_transdc_His_kin-like_C"/>
</dbReference>
<keyword evidence="7" id="KW-0472">Membrane</keyword>
<dbReference type="GO" id="GO:0005886">
    <property type="term" value="C:plasma membrane"/>
    <property type="evidence" value="ECO:0007669"/>
    <property type="project" value="TreeGrafter"/>
</dbReference>
<dbReference type="STRING" id="393003.SAMN05660461_5085"/>
<feature type="transmembrane region" description="Helical" evidence="7">
    <location>
        <begin position="39"/>
        <end position="57"/>
    </location>
</feature>
<dbReference type="PANTHER" id="PTHR45453:SF1">
    <property type="entry name" value="PHOSPHATE REGULON SENSOR PROTEIN PHOR"/>
    <property type="match status" value="1"/>
</dbReference>
<evidence type="ECO:0000256" key="5">
    <source>
        <dbReference type="ARBA" id="ARBA00022777"/>
    </source>
</evidence>
<dbReference type="SUPFAM" id="SSF47384">
    <property type="entry name" value="Homodimeric domain of signal transducing histidine kinase"/>
    <property type="match status" value="1"/>
</dbReference>
<dbReference type="InterPro" id="IPR036890">
    <property type="entry name" value="HATPase_C_sf"/>
</dbReference>
<evidence type="ECO:0000313" key="9">
    <source>
        <dbReference type="EMBL" id="SKD09202.1"/>
    </source>
</evidence>
<dbReference type="SMART" id="SM00387">
    <property type="entry name" value="HATPase_c"/>
    <property type="match status" value="1"/>
</dbReference>
<keyword evidence="5 9" id="KW-0418">Kinase</keyword>
<organism evidence="9 10">
    <name type="scientific">Chitinophaga ginsengisegetis</name>
    <dbReference type="NCBI Taxonomy" id="393003"/>
    <lineage>
        <taxon>Bacteria</taxon>
        <taxon>Pseudomonadati</taxon>
        <taxon>Bacteroidota</taxon>
        <taxon>Chitinophagia</taxon>
        <taxon>Chitinophagales</taxon>
        <taxon>Chitinophagaceae</taxon>
        <taxon>Chitinophaga</taxon>
    </lineage>
</organism>
<evidence type="ECO:0000256" key="4">
    <source>
        <dbReference type="ARBA" id="ARBA00022679"/>
    </source>
</evidence>
<dbReference type="GO" id="GO:0000155">
    <property type="term" value="F:phosphorelay sensor kinase activity"/>
    <property type="evidence" value="ECO:0007669"/>
    <property type="project" value="InterPro"/>
</dbReference>
<dbReference type="InterPro" id="IPR005467">
    <property type="entry name" value="His_kinase_dom"/>
</dbReference>
<feature type="transmembrane region" description="Helical" evidence="7">
    <location>
        <begin position="169"/>
        <end position="189"/>
    </location>
</feature>
<keyword evidence="4" id="KW-0808">Transferase</keyword>
<evidence type="ECO:0000256" key="3">
    <source>
        <dbReference type="ARBA" id="ARBA00022553"/>
    </source>
</evidence>
<dbReference type="InterPro" id="IPR003594">
    <property type="entry name" value="HATPase_dom"/>
</dbReference>
<dbReference type="InterPro" id="IPR050351">
    <property type="entry name" value="BphY/WalK/GraS-like"/>
</dbReference>
<protein>
    <recommendedName>
        <fullName evidence="2">histidine kinase</fullName>
        <ecNumber evidence="2">2.7.13.3</ecNumber>
    </recommendedName>
</protein>
<feature type="transmembrane region" description="Helical" evidence="7">
    <location>
        <begin position="63"/>
        <end position="83"/>
    </location>
</feature>
<accession>A0A1T5P951</accession>
<dbReference type="RefSeq" id="WP_079472348.1">
    <property type="nucleotide sequence ID" value="NZ_FUZZ01000004.1"/>
</dbReference>
<dbReference type="SMART" id="SM00388">
    <property type="entry name" value="HisKA"/>
    <property type="match status" value="1"/>
</dbReference>
<keyword evidence="3" id="KW-0597">Phosphoprotein</keyword>
<keyword evidence="7" id="KW-1133">Transmembrane helix</keyword>
<feature type="domain" description="Histidine kinase" evidence="8">
    <location>
        <begin position="217"/>
        <end position="431"/>
    </location>
</feature>
<feature type="transmembrane region" description="Helical" evidence="7">
    <location>
        <begin position="90"/>
        <end position="111"/>
    </location>
</feature>
<dbReference type="CDD" id="cd00082">
    <property type="entry name" value="HisKA"/>
    <property type="match status" value="1"/>
</dbReference>
<reference evidence="9 10" key="1">
    <citation type="submission" date="2017-02" db="EMBL/GenBank/DDBJ databases">
        <authorList>
            <person name="Peterson S.W."/>
        </authorList>
    </citation>
    <scope>NUCLEOTIDE SEQUENCE [LARGE SCALE GENOMIC DNA]</scope>
    <source>
        <strain evidence="9 10">DSM 18108</strain>
    </source>
</reference>
<comment type="catalytic activity">
    <reaction evidence="1">
        <text>ATP + protein L-histidine = ADP + protein N-phospho-L-histidine.</text>
        <dbReference type="EC" id="2.7.13.3"/>
    </reaction>
</comment>
<dbReference type="Gene3D" id="1.10.287.130">
    <property type="match status" value="1"/>
</dbReference>
<evidence type="ECO:0000313" key="10">
    <source>
        <dbReference type="Proteomes" id="UP000190166"/>
    </source>
</evidence>